<sequence>MRKILAAVTFLAATLSGSANAMSASASGVFVAVDDAGQPTEKVLRVSHTPVGWKFEDRQPDGSWLDVSCHGGCEHRESAPEDLEEFFGGPPPNDIKPECVQNEQYAFCHFLKTAPGAEREGFVLVVRIAADWLPVSMIRLPGPPQDGDDEDDDDGGKAPTPKLESARYTH</sequence>
<proteinExistence type="predicted"/>
<evidence type="ECO:0000313" key="4">
    <source>
        <dbReference type="Proteomes" id="UP000295341"/>
    </source>
</evidence>
<evidence type="ECO:0000313" key="3">
    <source>
        <dbReference type="EMBL" id="TDU30888.1"/>
    </source>
</evidence>
<feature type="region of interest" description="Disordered" evidence="1">
    <location>
        <begin position="139"/>
        <end position="170"/>
    </location>
</feature>
<accession>A0A4R7PAE4</accession>
<comment type="caution">
    <text evidence="3">The sequence shown here is derived from an EMBL/GenBank/DDBJ whole genome shotgun (WGS) entry which is preliminary data.</text>
</comment>
<organism evidence="3 4">
    <name type="scientific">Panacagrimonas perspica</name>
    <dbReference type="NCBI Taxonomy" id="381431"/>
    <lineage>
        <taxon>Bacteria</taxon>
        <taxon>Pseudomonadati</taxon>
        <taxon>Pseudomonadota</taxon>
        <taxon>Gammaproteobacteria</taxon>
        <taxon>Nevskiales</taxon>
        <taxon>Nevskiaceae</taxon>
        <taxon>Panacagrimonas</taxon>
    </lineage>
</organism>
<dbReference type="RefSeq" id="WP_133879524.1">
    <property type="nucleotide sequence ID" value="NZ_MWIN01000022.1"/>
</dbReference>
<gene>
    <name evidence="3" type="ORF">DFR24_0245</name>
</gene>
<dbReference type="OrthoDB" id="8605600at2"/>
<reference evidence="3 4" key="1">
    <citation type="submission" date="2019-03" db="EMBL/GenBank/DDBJ databases">
        <title>Genomic Encyclopedia of Type Strains, Phase IV (KMG-IV): sequencing the most valuable type-strain genomes for metagenomic binning, comparative biology and taxonomic classification.</title>
        <authorList>
            <person name="Goeker M."/>
        </authorList>
    </citation>
    <scope>NUCLEOTIDE SEQUENCE [LARGE SCALE GENOMIC DNA]</scope>
    <source>
        <strain evidence="3 4">DSM 26377</strain>
    </source>
</reference>
<dbReference type="AlphaFoldDB" id="A0A4R7PAE4"/>
<name>A0A4R7PAE4_9GAMM</name>
<feature type="chain" id="PRO_5030099568" evidence="2">
    <location>
        <begin position="22"/>
        <end position="170"/>
    </location>
</feature>
<dbReference type="EMBL" id="SOBT01000008">
    <property type="protein sequence ID" value="TDU30888.1"/>
    <property type="molecule type" value="Genomic_DNA"/>
</dbReference>
<dbReference type="Proteomes" id="UP000295341">
    <property type="component" value="Unassembled WGS sequence"/>
</dbReference>
<keyword evidence="4" id="KW-1185">Reference proteome</keyword>
<feature type="signal peptide" evidence="2">
    <location>
        <begin position="1"/>
        <end position="21"/>
    </location>
</feature>
<keyword evidence="2" id="KW-0732">Signal</keyword>
<evidence type="ECO:0000256" key="2">
    <source>
        <dbReference type="SAM" id="SignalP"/>
    </source>
</evidence>
<evidence type="ECO:0000256" key="1">
    <source>
        <dbReference type="SAM" id="MobiDB-lite"/>
    </source>
</evidence>
<protein>
    <submittedName>
        <fullName evidence="3">Uncharacterized protein</fullName>
    </submittedName>
</protein>